<proteinExistence type="predicted"/>
<dbReference type="InterPro" id="IPR001296">
    <property type="entry name" value="Glyco_trans_1"/>
</dbReference>
<name>X1BP90_9ZZZZ</name>
<feature type="domain" description="Glycosyl transferase family 1" evidence="1">
    <location>
        <begin position="7"/>
        <end position="88"/>
    </location>
</feature>
<organism evidence="2">
    <name type="scientific">marine sediment metagenome</name>
    <dbReference type="NCBI Taxonomy" id="412755"/>
    <lineage>
        <taxon>unclassified sequences</taxon>
        <taxon>metagenomes</taxon>
        <taxon>ecological metagenomes</taxon>
    </lineage>
</organism>
<dbReference type="EMBL" id="BART01018099">
    <property type="protein sequence ID" value="GAG85898.1"/>
    <property type="molecule type" value="Genomic_DNA"/>
</dbReference>
<comment type="caution">
    <text evidence="2">The sequence shown here is derived from an EMBL/GenBank/DDBJ whole genome shotgun (WGS) entry which is preliminary data.</text>
</comment>
<reference evidence="2" key="1">
    <citation type="journal article" date="2014" name="Front. Microbiol.">
        <title>High frequency of phylogenetically diverse reductive dehalogenase-homologous genes in deep subseafloor sedimentary metagenomes.</title>
        <authorList>
            <person name="Kawai M."/>
            <person name="Futagami T."/>
            <person name="Toyoda A."/>
            <person name="Takaki Y."/>
            <person name="Nishi S."/>
            <person name="Hori S."/>
            <person name="Arai W."/>
            <person name="Tsubouchi T."/>
            <person name="Morono Y."/>
            <person name="Uchiyama I."/>
            <person name="Ito T."/>
            <person name="Fujiyama A."/>
            <person name="Inagaki F."/>
            <person name="Takami H."/>
        </authorList>
    </citation>
    <scope>NUCLEOTIDE SEQUENCE</scope>
    <source>
        <strain evidence="2">Expedition CK06-06</strain>
    </source>
</reference>
<feature type="non-terminal residue" evidence="2">
    <location>
        <position position="1"/>
    </location>
</feature>
<gene>
    <name evidence="2" type="ORF">S01H4_34227</name>
</gene>
<dbReference type="Gene3D" id="3.40.50.2000">
    <property type="entry name" value="Glycogen Phosphorylase B"/>
    <property type="match status" value="1"/>
</dbReference>
<dbReference type="AlphaFoldDB" id="X1BP90"/>
<accession>X1BP90</accession>
<dbReference type="SUPFAM" id="SSF53756">
    <property type="entry name" value="UDP-Glycosyltransferase/glycogen phosphorylase"/>
    <property type="match status" value="1"/>
</dbReference>
<sequence length="113" mass="12807">ANLFHIERIDILVLSSLYKEGLPNVLLEAMSMATPVVSSRLAGVSEIVKNGETGFMVEPGNKDELTEAIKKLCSDNTVLKQMGENGRRMMEEKFDKKVQFEKFLQYFYKITGK</sequence>
<dbReference type="PANTHER" id="PTHR12526:SF630">
    <property type="entry name" value="GLYCOSYLTRANSFERASE"/>
    <property type="match status" value="1"/>
</dbReference>
<evidence type="ECO:0000313" key="2">
    <source>
        <dbReference type="EMBL" id="GAG85898.1"/>
    </source>
</evidence>
<evidence type="ECO:0000259" key="1">
    <source>
        <dbReference type="Pfam" id="PF00534"/>
    </source>
</evidence>
<protein>
    <recommendedName>
        <fullName evidence="1">Glycosyl transferase family 1 domain-containing protein</fullName>
    </recommendedName>
</protein>
<dbReference type="PANTHER" id="PTHR12526">
    <property type="entry name" value="GLYCOSYLTRANSFERASE"/>
    <property type="match status" value="1"/>
</dbReference>
<dbReference type="Pfam" id="PF00534">
    <property type="entry name" value="Glycos_transf_1"/>
    <property type="match status" value="1"/>
</dbReference>
<dbReference type="GO" id="GO:0016757">
    <property type="term" value="F:glycosyltransferase activity"/>
    <property type="evidence" value="ECO:0007669"/>
    <property type="project" value="InterPro"/>
</dbReference>